<dbReference type="EMBL" id="UINC01197823">
    <property type="protein sequence ID" value="SVE15500.1"/>
    <property type="molecule type" value="Genomic_DNA"/>
</dbReference>
<dbReference type="InterPro" id="IPR053146">
    <property type="entry name" value="QDO-like"/>
</dbReference>
<accession>A0A383B6T0</accession>
<dbReference type="Gene3D" id="2.60.120.10">
    <property type="entry name" value="Jelly Rolls"/>
    <property type="match status" value="1"/>
</dbReference>
<feature type="domain" description="Cupin type-2" evidence="1">
    <location>
        <begin position="49"/>
        <end position="95"/>
    </location>
</feature>
<dbReference type="AlphaFoldDB" id="A0A383B6T0"/>
<dbReference type="InterPro" id="IPR011051">
    <property type="entry name" value="RmlC_Cupin_sf"/>
</dbReference>
<dbReference type="InterPro" id="IPR013096">
    <property type="entry name" value="Cupin_2"/>
</dbReference>
<protein>
    <recommendedName>
        <fullName evidence="1">Cupin type-2 domain-containing protein</fullName>
    </recommendedName>
</protein>
<dbReference type="PANTHER" id="PTHR36440">
    <property type="entry name" value="PUTATIVE (AFU_ORTHOLOGUE AFUA_8G07350)-RELATED"/>
    <property type="match status" value="1"/>
</dbReference>
<dbReference type="InterPro" id="IPR014710">
    <property type="entry name" value="RmlC-like_jellyroll"/>
</dbReference>
<sequence>MNTKKAGLLVRHEADAKKEKSTCGWRYRLVSEGDEAVKAWAHTVDIDGSKAHYHKIGTELYYVVEGEGTLFLDGEAHPIQKGSFAHIPPGVVHSSEGRMKVLVVGVPDIDDEDLYFPEET</sequence>
<organism evidence="2">
    <name type="scientific">marine metagenome</name>
    <dbReference type="NCBI Taxonomy" id="408172"/>
    <lineage>
        <taxon>unclassified sequences</taxon>
        <taxon>metagenomes</taxon>
        <taxon>ecological metagenomes</taxon>
    </lineage>
</organism>
<reference evidence="2" key="1">
    <citation type="submission" date="2018-05" db="EMBL/GenBank/DDBJ databases">
        <authorList>
            <person name="Lanie J.A."/>
            <person name="Ng W.-L."/>
            <person name="Kazmierczak K.M."/>
            <person name="Andrzejewski T.M."/>
            <person name="Davidsen T.M."/>
            <person name="Wayne K.J."/>
            <person name="Tettelin H."/>
            <person name="Glass J.I."/>
            <person name="Rusch D."/>
            <person name="Podicherti R."/>
            <person name="Tsui H.-C.T."/>
            <person name="Winkler M.E."/>
        </authorList>
    </citation>
    <scope>NUCLEOTIDE SEQUENCE</scope>
</reference>
<evidence type="ECO:0000259" key="1">
    <source>
        <dbReference type="Pfam" id="PF07883"/>
    </source>
</evidence>
<dbReference type="SUPFAM" id="SSF51182">
    <property type="entry name" value="RmlC-like cupins"/>
    <property type="match status" value="1"/>
</dbReference>
<name>A0A383B6T0_9ZZZZ</name>
<proteinExistence type="predicted"/>
<dbReference type="PANTHER" id="PTHR36440:SF1">
    <property type="entry name" value="PUTATIVE (AFU_ORTHOLOGUE AFUA_8G07350)-RELATED"/>
    <property type="match status" value="1"/>
</dbReference>
<gene>
    <name evidence="2" type="ORF">METZ01_LOCUS468354</name>
</gene>
<dbReference type="Pfam" id="PF07883">
    <property type="entry name" value="Cupin_2"/>
    <property type="match status" value="1"/>
</dbReference>
<evidence type="ECO:0000313" key="2">
    <source>
        <dbReference type="EMBL" id="SVE15500.1"/>
    </source>
</evidence>